<sequence>MLTARVDGEVLEASIVNPTYARPDKLAACLRSLCRLNDEVTFEVVVVDDGSPEPVAPIVKRFKPQLDIRCIRQANAGPARARNLGASEARGLWLAFTDDDRFRSGSHT</sequence>
<dbReference type="RefSeq" id="WP_183817342.1">
    <property type="nucleotide sequence ID" value="NZ_JACHOB010000003.1"/>
</dbReference>
<evidence type="ECO:0000313" key="2">
    <source>
        <dbReference type="EMBL" id="MBB4659085.1"/>
    </source>
</evidence>
<evidence type="ECO:0000313" key="3">
    <source>
        <dbReference type="Proteomes" id="UP000563524"/>
    </source>
</evidence>
<dbReference type="SUPFAM" id="SSF53448">
    <property type="entry name" value="Nucleotide-diphospho-sugar transferases"/>
    <property type="match status" value="1"/>
</dbReference>
<dbReference type="Pfam" id="PF00535">
    <property type="entry name" value="Glycos_transf_2"/>
    <property type="match status" value="1"/>
</dbReference>
<dbReference type="EMBL" id="JACHOB010000003">
    <property type="protein sequence ID" value="MBB4659085.1"/>
    <property type="molecule type" value="Genomic_DNA"/>
</dbReference>
<gene>
    <name evidence="2" type="ORF">GGQ59_001610</name>
</gene>
<proteinExistence type="predicted"/>
<dbReference type="CDD" id="cd00761">
    <property type="entry name" value="Glyco_tranf_GTA_type"/>
    <property type="match status" value="1"/>
</dbReference>
<dbReference type="AlphaFoldDB" id="A0A840I427"/>
<dbReference type="InterPro" id="IPR029044">
    <property type="entry name" value="Nucleotide-diphossugar_trans"/>
</dbReference>
<dbReference type="Gene3D" id="3.90.550.10">
    <property type="entry name" value="Spore Coat Polysaccharide Biosynthesis Protein SpsA, Chain A"/>
    <property type="match status" value="1"/>
</dbReference>
<feature type="domain" description="Glycosyltransferase 2-like" evidence="1">
    <location>
        <begin position="14"/>
        <end position="100"/>
    </location>
</feature>
<reference evidence="2 3" key="1">
    <citation type="submission" date="2020-08" db="EMBL/GenBank/DDBJ databases">
        <title>Genomic Encyclopedia of Type Strains, Phase IV (KMG-IV): sequencing the most valuable type-strain genomes for metagenomic binning, comparative biology and taxonomic classification.</title>
        <authorList>
            <person name="Goeker M."/>
        </authorList>
    </citation>
    <scope>NUCLEOTIDE SEQUENCE [LARGE SCALE GENOMIC DNA]</scope>
    <source>
        <strain evidence="2 3">DSM 102850</strain>
    </source>
</reference>
<keyword evidence="3" id="KW-1185">Reference proteome</keyword>
<dbReference type="GO" id="GO:0016758">
    <property type="term" value="F:hexosyltransferase activity"/>
    <property type="evidence" value="ECO:0007669"/>
    <property type="project" value="UniProtKB-ARBA"/>
</dbReference>
<protein>
    <submittedName>
        <fullName evidence="2">Glycosyltransferase involved in cell wall biosynthesis</fullName>
    </submittedName>
</protein>
<dbReference type="InterPro" id="IPR001173">
    <property type="entry name" value="Glyco_trans_2-like"/>
</dbReference>
<accession>A0A840I427</accession>
<keyword evidence="2" id="KW-0808">Transferase</keyword>
<dbReference type="Proteomes" id="UP000563524">
    <property type="component" value="Unassembled WGS sequence"/>
</dbReference>
<evidence type="ECO:0000259" key="1">
    <source>
        <dbReference type="Pfam" id="PF00535"/>
    </source>
</evidence>
<comment type="caution">
    <text evidence="2">The sequence shown here is derived from an EMBL/GenBank/DDBJ whole genome shotgun (WGS) entry which is preliminary data.</text>
</comment>
<organism evidence="2 3">
    <name type="scientific">Parvularcula dongshanensis</name>
    <dbReference type="NCBI Taxonomy" id="1173995"/>
    <lineage>
        <taxon>Bacteria</taxon>
        <taxon>Pseudomonadati</taxon>
        <taxon>Pseudomonadota</taxon>
        <taxon>Alphaproteobacteria</taxon>
        <taxon>Parvularculales</taxon>
        <taxon>Parvularculaceae</taxon>
        <taxon>Parvularcula</taxon>
    </lineage>
</organism>
<dbReference type="PANTHER" id="PTHR22916">
    <property type="entry name" value="GLYCOSYLTRANSFERASE"/>
    <property type="match status" value="1"/>
</dbReference>
<name>A0A840I427_9PROT</name>